<dbReference type="InterPro" id="IPR013795">
    <property type="entry name" value="DNA/RNA-bd_Alba"/>
</dbReference>
<proteinExistence type="inferred from homology"/>
<dbReference type="NCBIfam" id="TIGR00285">
    <property type="entry name" value="DNA-binding protein Alba"/>
    <property type="match status" value="1"/>
</dbReference>
<evidence type="ECO:0000256" key="5">
    <source>
        <dbReference type="HAMAP-Rule" id="MF_01122"/>
    </source>
</evidence>
<keyword evidence="3 5" id="KW-0963">Cytoplasm</keyword>
<dbReference type="GO" id="GO:0030261">
    <property type="term" value="P:chromosome condensation"/>
    <property type="evidence" value="ECO:0007669"/>
    <property type="project" value="UniProtKB-KW"/>
</dbReference>
<evidence type="ECO:0000256" key="4">
    <source>
        <dbReference type="ARBA" id="ARBA00023125"/>
    </source>
</evidence>
<dbReference type="GO" id="GO:0003690">
    <property type="term" value="F:double-stranded DNA binding"/>
    <property type="evidence" value="ECO:0007669"/>
    <property type="project" value="UniProtKB-UniRule"/>
</dbReference>
<dbReference type="NCBIfam" id="NF003088">
    <property type="entry name" value="PRK04015.1"/>
    <property type="match status" value="1"/>
</dbReference>
<keyword evidence="2 5" id="KW-0158">Chromosome</keyword>
<dbReference type="GO" id="GO:0005737">
    <property type="term" value="C:cytoplasm"/>
    <property type="evidence" value="ECO:0007669"/>
    <property type="project" value="UniProtKB-SubCell"/>
</dbReference>
<accession>A0A133VKL3</accession>
<dbReference type="PATRIC" id="fig|1698283.3.peg.64"/>
<dbReference type="AlphaFoldDB" id="A0A133VKL3"/>
<dbReference type="Proteomes" id="UP000070504">
    <property type="component" value="Unassembled WGS sequence"/>
</dbReference>
<comment type="function">
    <text evidence="5">Binds double-stranded DNA tightly but without sequence specificity. Involved in DNA compaction.</text>
</comment>
<dbReference type="HAMAP" id="MF_01122">
    <property type="entry name" value="AlbA"/>
    <property type="match status" value="1"/>
</dbReference>
<comment type="subcellular location">
    <subcellularLocation>
        <location evidence="5">Cytoplasm</location>
    </subcellularLocation>
    <subcellularLocation>
        <location evidence="5">Chromosome</location>
    </subcellularLocation>
</comment>
<dbReference type="InterPro" id="IPR036882">
    <property type="entry name" value="Alba-like_dom_sf"/>
</dbReference>
<dbReference type="EMBL" id="LHYH01000017">
    <property type="protein sequence ID" value="KXB06979.1"/>
    <property type="molecule type" value="Genomic_DNA"/>
</dbReference>
<comment type="similarity">
    <text evidence="1 5">Belongs to the histone-like Alba family.</text>
</comment>
<evidence type="ECO:0000256" key="3">
    <source>
        <dbReference type="ARBA" id="ARBA00022490"/>
    </source>
</evidence>
<dbReference type="InterPro" id="IPR002775">
    <property type="entry name" value="DNA/RNA-bd_Alba-like"/>
</dbReference>
<gene>
    <name evidence="5" type="primary">albA</name>
    <name evidence="8" type="ORF">AKJ54_00900</name>
</gene>
<evidence type="ECO:0000313" key="9">
    <source>
        <dbReference type="Proteomes" id="UP000070504"/>
    </source>
</evidence>
<evidence type="ECO:0000256" key="2">
    <source>
        <dbReference type="ARBA" id="ARBA00022454"/>
    </source>
</evidence>
<name>A0A133VKL3_9EURY</name>
<organism evidence="8 9">
    <name type="scientific">candidate division MSBL1 archaeon SCGC-AAA382K21</name>
    <dbReference type="NCBI Taxonomy" id="1698283"/>
    <lineage>
        <taxon>Archaea</taxon>
        <taxon>Methanobacteriati</taxon>
        <taxon>Methanobacteriota</taxon>
        <taxon>candidate division MSBL1</taxon>
    </lineage>
</organism>
<keyword evidence="5" id="KW-0226">DNA condensation</keyword>
<dbReference type="Gene3D" id="3.30.110.20">
    <property type="entry name" value="Alba-like domain"/>
    <property type="match status" value="1"/>
</dbReference>
<sequence length="95" mass="10429">MADEPEESADNVVFIGKKEVMNYVLAVVTQINEGSDEVYLKARGRAISRAIDTAEIVRNRFLPDLDILDIETGTEEIEGEDGTSNVSTISVRLGK</sequence>
<feature type="domain" description="DNA/RNA-binding protein Alba-like" evidence="7">
    <location>
        <begin position="11"/>
        <end position="68"/>
    </location>
</feature>
<evidence type="ECO:0000256" key="1">
    <source>
        <dbReference type="ARBA" id="ARBA00008018"/>
    </source>
</evidence>
<comment type="caution">
    <text evidence="8">The sequence shown here is derived from an EMBL/GenBank/DDBJ whole genome shotgun (WGS) entry which is preliminary data.</text>
</comment>
<evidence type="ECO:0000259" key="7">
    <source>
        <dbReference type="Pfam" id="PF01918"/>
    </source>
</evidence>
<evidence type="ECO:0000313" key="8">
    <source>
        <dbReference type="EMBL" id="KXB06979.1"/>
    </source>
</evidence>
<reference evidence="8 9" key="1">
    <citation type="journal article" date="2016" name="Sci. Rep.">
        <title>Metabolic traits of an uncultured archaeal lineage -MSBL1- from brine pools of the Red Sea.</title>
        <authorList>
            <person name="Mwirichia R."/>
            <person name="Alam I."/>
            <person name="Rashid M."/>
            <person name="Vinu M."/>
            <person name="Ba-Alawi W."/>
            <person name="Anthony Kamau A."/>
            <person name="Kamanda Ngugi D."/>
            <person name="Goker M."/>
            <person name="Klenk H.P."/>
            <person name="Bajic V."/>
            <person name="Stingl U."/>
        </authorList>
    </citation>
    <scope>NUCLEOTIDE SEQUENCE [LARGE SCALE GENOMIC DNA]</scope>
    <source>
        <strain evidence="8">SCGC-AAA382K21</strain>
    </source>
</reference>
<feature type="compositionally biased region" description="Polar residues" evidence="6">
    <location>
        <begin position="84"/>
        <end position="95"/>
    </location>
</feature>
<keyword evidence="5" id="KW-0007">Acetylation</keyword>
<keyword evidence="4 5" id="KW-0238">DNA-binding</keyword>
<dbReference type="Pfam" id="PF01918">
    <property type="entry name" value="Alba"/>
    <property type="match status" value="1"/>
</dbReference>
<dbReference type="PIRSF" id="PIRSF028732">
    <property type="entry name" value="Alba"/>
    <property type="match status" value="1"/>
</dbReference>
<dbReference type="SUPFAM" id="SSF82704">
    <property type="entry name" value="AlbA-like"/>
    <property type="match status" value="1"/>
</dbReference>
<dbReference type="GO" id="GO:0005694">
    <property type="term" value="C:chromosome"/>
    <property type="evidence" value="ECO:0007669"/>
    <property type="project" value="UniProtKB-SubCell"/>
</dbReference>
<feature type="region of interest" description="Disordered" evidence="6">
    <location>
        <begin position="76"/>
        <end position="95"/>
    </location>
</feature>
<dbReference type="GO" id="GO:0003723">
    <property type="term" value="F:RNA binding"/>
    <property type="evidence" value="ECO:0007669"/>
    <property type="project" value="InterPro"/>
</dbReference>
<keyword evidence="9" id="KW-1185">Reference proteome</keyword>
<comment type="PTM">
    <text evidence="5">Acetylated. Acetylation at Lys-17 decreases DNA-binding affinity.</text>
</comment>
<feature type="modified residue" description="N6-acetyllysine" evidence="5">
    <location>
        <position position="17"/>
    </location>
</feature>
<evidence type="ECO:0000256" key="6">
    <source>
        <dbReference type="SAM" id="MobiDB-lite"/>
    </source>
</evidence>
<protein>
    <recommendedName>
        <fullName evidence="5">DNA/RNA-binding protein Alba</fullName>
    </recommendedName>
</protein>